<keyword evidence="2" id="KW-0349">Heme</keyword>
<dbReference type="InterPro" id="IPR001128">
    <property type="entry name" value="Cyt_P450"/>
</dbReference>
<gene>
    <name evidence="3" type="ORF">FRACA_240020</name>
</gene>
<keyword evidence="2" id="KW-0408">Iron</keyword>
<dbReference type="GO" id="GO:0020037">
    <property type="term" value="F:heme binding"/>
    <property type="evidence" value="ECO:0007669"/>
    <property type="project" value="InterPro"/>
</dbReference>
<dbReference type="EMBL" id="FZMO01000157">
    <property type="protein sequence ID" value="SNQ48346.1"/>
    <property type="molecule type" value="Genomic_DNA"/>
</dbReference>
<dbReference type="RefSeq" id="WP_101832040.1">
    <property type="nucleotide sequence ID" value="NZ_FZMO01000157.1"/>
</dbReference>
<reference evidence="3 4" key="1">
    <citation type="submission" date="2017-06" db="EMBL/GenBank/DDBJ databases">
        <authorList>
            <person name="Kim H.J."/>
            <person name="Triplett B.A."/>
        </authorList>
    </citation>
    <scope>NUCLEOTIDE SEQUENCE [LARGE SCALE GENOMIC DNA]</scope>
    <source>
        <strain evidence="3">FRACA_ARgP5</strain>
    </source>
</reference>
<keyword evidence="2" id="KW-0560">Oxidoreductase</keyword>
<protein>
    <submittedName>
        <fullName evidence="3">Putative camphor 5-monooxygenase</fullName>
    </submittedName>
</protein>
<dbReference type="GO" id="GO:0005506">
    <property type="term" value="F:iron ion binding"/>
    <property type="evidence" value="ECO:0007669"/>
    <property type="project" value="InterPro"/>
</dbReference>
<comment type="similarity">
    <text evidence="1 2">Belongs to the cytochrome P450 family.</text>
</comment>
<dbReference type="Proteomes" id="UP000234331">
    <property type="component" value="Unassembled WGS sequence"/>
</dbReference>
<dbReference type="Pfam" id="PF00067">
    <property type="entry name" value="p450"/>
    <property type="match status" value="2"/>
</dbReference>
<organism evidence="3 4">
    <name type="scientific">Frankia canadensis</name>
    <dbReference type="NCBI Taxonomy" id="1836972"/>
    <lineage>
        <taxon>Bacteria</taxon>
        <taxon>Bacillati</taxon>
        <taxon>Actinomycetota</taxon>
        <taxon>Actinomycetes</taxon>
        <taxon>Frankiales</taxon>
        <taxon>Frankiaceae</taxon>
        <taxon>Frankia</taxon>
    </lineage>
</organism>
<dbReference type="PANTHER" id="PTHR46696:SF6">
    <property type="entry name" value="P450, PUTATIVE (EUROFUNG)-RELATED"/>
    <property type="match status" value="1"/>
</dbReference>
<evidence type="ECO:0000313" key="4">
    <source>
        <dbReference type="Proteomes" id="UP000234331"/>
    </source>
</evidence>
<keyword evidence="2" id="KW-0479">Metal-binding</keyword>
<dbReference type="PRINTS" id="PR00359">
    <property type="entry name" value="BP450"/>
</dbReference>
<dbReference type="OrthoDB" id="3599725at2"/>
<sequence>MALPRPQDAPPIPATPEQRAAHWSLYAPWLQDDPVSYWKEMRENQPIVRSQELGGYWILTRYEDIEWAARNPQLFSSAQVGIPHRTIFPEKQIPIQLDGDEHRSWRQTLAELFNPSMVNHFTPAIRQAAAEAADALVGRDSCDFIAEFATALPAETFLITFGIGREHLQTLLAHKTWLRREGIPNARTDEDIVDANRPLREFFADAIERLRASGIEGRRDVLSQLLRSRHDGRELTQDEMTNVAFVTMGASLDTTTASLGLQFLHLAEHPEVRRAVAAAPPDRIPVIVEELLRHEPVSSTGRILTQDVERHGMLLRRGDRVLLSWGMAGLDPRVFDHPDDVDFDRPSTRHLGFGVGPHRCLGMHLARRVITIAMQEWHARFPEYRVDPDAPLIRHYSPGRGLMALGLRLDAPPAGGPAVAGTDPRDPR</sequence>
<dbReference type="SUPFAM" id="SSF48264">
    <property type="entry name" value="Cytochrome P450"/>
    <property type="match status" value="1"/>
</dbReference>
<evidence type="ECO:0000256" key="2">
    <source>
        <dbReference type="RuleBase" id="RU000461"/>
    </source>
</evidence>
<accession>A0A2I2KRT1</accession>
<name>A0A2I2KRT1_9ACTN</name>
<dbReference type="PRINTS" id="PR00385">
    <property type="entry name" value="P450"/>
</dbReference>
<dbReference type="InterPro" id="IPR036396">
    <property type="entry name" value="Cyt_P450_sf"/>
</dbReference>
<proteinExistence type="inferred from homology"/>
<dbReference type="InterPro" id="IPR002397">
    <property type="entry name" value="Cyt_P450_B"/>
</dbReference>
<dbReference type="AlphaFoldDB" id="A0A2I2KRT1"/>
<keyword evidence="4" id="KW-1185">Reference proteome</keyword>
<dbReference type="Gene3D" id="1.10.630.10">
    <property type="entry name" value="Cytochrome P450"/>
    <property type="match status" value="1"/>
</dbReference>
<evidence type="ECO:0000313" key="3">
    <source>
        <dbReference type="EMBL" id="SNQ48346.1"/>
    </source>
</evidence>
<keyword evidence="2 3" id="KW-0503">Monooxygenase</keyword>
<dbReference type="PANTHER" id="PTHR46696">
    <property type="entry name" value="P450, PUTATIVE (EUROFUNG)-RELATED"/>
    <property type="match status" value="1"/>
</dbReference>
<dbReference type="GO" id="GO:0004497">
    <property type="term" value="F:monooxygenase activity"/>
    <property type="evidence" value="ECO:0007669"/>
    <property type="project" value="UniProtKB-KW"/>
</dbReference>
<dbReference type="PROSITE" id="PS00086">
    <property type="entry name" value="CYTOCHROME_P450"/>
    <property type="match status" value="1"/>
</dbReference>
<evidence type="ECO:0000256" key="1">
    <source>
        <dbReference type="ARBA" id="ARBA00010617"/>
    </source>
</evidence>
<dbReference type="GO" id="GO:0016705">
    <property type="term" value="F:oxidoreductase activity, acting on paired donors, with incorporation or reduction of molecular oxygen"/>
    <property type="evidence" value="ECO:0007669"/>
    <property type="project" value="InterPro"/>
</dbReference>
<dbReference type="InterPro" id="IPR017972">
    <property type="entry name" value="Cyt_P450_CS"/>
</dbReference>